<feature type="region of interest" description="Disordered" evidence="1">
    <location>
        <begin position="118"/>
        <end position="170"/>
    </location>
</feature>
<protein>
    <submittedName>
        <fullName evidence="2">Uncharacterized protein</fullName>
    </submittedName>
</protein>
<proteinExistence type="predicted"/>
<name>A0ABN7J127_9BASI</name>
<feature type="compositionally biased region" description="Acidic residues" evidence="1">
    <location>
        <begin position="118"/>
        <end position="146"/>
    </location>
</feature>
<keyword evidence="3" id="KW-1185">Reference proteome</keyword>
<comment type="caution">
    <text evidence="2">The sequence shown here is derived from an EMBL/GenBank/DDBJ whole genome shotgun (WGS) entry which is preliminary data.</text>
</comment>
<gene>
    <name evidence="2" type="ORF">JKIAZH3_G3548</name>
</gene>
<accession>A0ABN7J127</accession>
<dbReference type="EMBL" id="CAJHJG010004201">
    <property type="protein sequence ID" value="CAD6939310.1"/>
    <property type="molecule type" value="Genomic_DNA"/>
</dbReference>
<dbReference type="Proteomes" id="UP000836402">
    <property type="component" value="Unassembled WGS sequence"/>
</dbReference>
<evidence type="ECO:0000313" key="2">
    <source>
        <dbReference type="EMBL" id="CAD6939310.1"/>
    </source>
</evidence>
<organism evidence="2 3">
    <name type="scientific">Tilletia caries</name>
    <name type="common">wheat bunt fungus</name>
    <dbReference type="NCBI Taxonomy" id="13290"/>
    <lineage>
        <taxon>Eukaryota</taxon>
        <taxon>Fungi</taxon>
        <taxon>Dikarya</taxon>
        <taxon>Basidiomycota</taxon>
        <taxon>Ustilaginomycotina</taxon>
        <taxon>Exobasidiomycetes</taxon>
        <taxon>Tilletiales</taxon>
        <taxon>Tilletiaceae</taxon>
        <taxon>Tilletia</taxon>
    </lineage>
</organism>
<evidence type="ECO:0000256" key="1">
    <source>
        <dbReference type="SAM" id="MobiDB-lite"/>
    </source>
</evidence>
<evidence type="ECO:0000313" key="3">
    <source>
        <dbReference type="Proteomes" id="UP000836402"/>
    </source>
</evidence>
<sequence>MITTPSMSTAPSMPLTAREVKAAEAQDDGIKKLKADAAKIPIGPAEDDARYALRLKMSGARSRIRRKLQLDMAAARIELEKDRMVWQAQSTSMYLRDLESNIVDQMDKELDEELHDELEDGADEPEQINNTEEDEELGCEEDDNDQEKETVDADTSVQKASEKLKAGSPEAQKLRTAITDIVRRLKLRPEHLGTTLFPTDTAQVRAADASKALLQPTFLQRTGAPNYPSCSKPMDSGTPLGLDHIPLCYQSKADEQIVLAHAQIWAEEKIEDDIDRNEPSERDLAELEVHWAEAHGILIRKTCQAKVCVQHQLTSVGPAEIKNHADQHILDALTQEPALLIFK</sequence>
<reference evidence="2" key="1">
    <citation type="submission" date="2020-10" db="EMBL/GenBank/DDBJ databases">
        <authorList>
            <person name="Sedaghatjoo S."/>
        </authorList>
    </citation>
    <scope>NUCLEOTIDE SEQUENCE</scope>
    <source>
        <strain evidence="2">AZH3</strain>
    </source>
</reference>